<dbReference type="Pfam" id="PF01485">
    <property type="entry name" value="IBR"/>
    <property type="match status" value="2"/>
</dbReference>
<name>A0A0C3Q015_9AGAM</name>
<dbReference type="SUPFAM" id="SSF57850">
    <property type="entry name" value="RING/U-box"/>
    <property type="match status" value="3"/>
</dbReference>
<dbReference type="OrthoDB" id="3174711at2759"/>
<dbReference type="GO" id="GO:0061630">
    <property type="term" value="F:ubiquitin protein ligase activity"/>
    <property type="evidence" value="ECO:0007669"/>
    <property type="project" value="UniProtKB-EC"/>
</dbReference>
<proteinExistence type="predicted"/>
<dbReference type="Gene3D" id="1.20.120.1750">
    <property type="match status" value="1"/>
</dbReference>
<gene>
    <name evidence="11" type="ORF">M407DRAFT_130005</name>
</gene>
<accession>A0A0C3Q015</accession>
<keyword evidence="5" id="KW-0677">Repeat</keyword>
<keyword evidence="7" id="KW-0833">Ubl conjugation pathway</keyword>
<dbReference type="HOGENOM" id="CLU_869303_0_0_1"/>
<dbReference type="Gene3D" id="3.30.40.10">
    <property type="entry name" value="Zinc/RING finger domain, C3HC4 (zinc finger)"/>
    <property type="match status" value="1"/>
</dbReference>
<reference evidence="11 12" key="1">
    <citation type="submission" date="2014-04" db="EMBL/GenBank/DDBJ databases">
        <authorList>
            <consortium name="DOE Joint Genome Institute"/>
            <person name="Kuo A."/>
            <person name="Girlanda M."/>
            <person name="Perotto S."/>
            <person name="Kohler A."/>
            <person name="Nagy L.G."/>
            <person name="Floudas D."/>
            <person name="Copeland A."/>
            <person name="Barry K.W."/>
            <person name="Cichocki N."/>
            <person name="Veneault-Fourrey C."/>
            <person name="LaButti K."/>
            <person name="Lindquist E.A."/>
            <person name="Lipzen A."/>
            <person name="Lundell T."/>
            <person name="Morin E."/>
            <person name="Murat C."/>
            <person name="Sun H."/>
            <person name="Tunlid A."/>
            <person name="Henrissat B."/>
            <person name="Grigoriev I.V."/>
            <person name="Hibbett D.S."/>
            <person name="Martin F."/>
            <person name="Nordberg H.P."/>
            <person name="Cantor M.N."/>
            <person name="Hua S.X."/>
        </authorList>
    </citation>
    <scope>NUCLEOTIDE SEQUENCE [LARGE SCALE GENOMIC DNA]</scope>
    <source>
        <strain evidence="11 12">MUT 4182</strain>
    </source>
</reference>
<evidence type="ECO:0000256" key="6">
    <source>
        <dbReference type="ARBA" id="ARBA00022771"/>
    </source>
</evidence>
<evidence type="ECO:0000256" key="1">
    <source>
        <dbReference type="ARBA" id="ARBA00001798"/>
    </source>
</evidence>
<dbReference type="InterPro" id="IPR017907">
    <property type="entry name" value="Znf_RING_CS"/>
</dbReference>
<keyword evidence="8" id="KW-0862">Zinc</keyword>
<dbReference type="InterPro" id="IPR002867">
    <property type="entry name" value="IBR_dom"/>
</dbReference>
<evidence type="ECO:0000259" key="10">
    <source>
        <dbReference type="PROSITE" id="PS51873"/>
    </source>
</evidence>
<comment type="catalytic activity">
    <reaction evidence="1">
        <text>[E2 ubiquitin-conjugating enzyme]-S-ubiquitinyl-L-cysteine + [acceptor protein]-L-lysine = [E2 ubiquitin-conjugating enzyme]-L-cysteine + [acceptor protein]-N(6)-ubiquitinyl-L-lysine.</text>
        <dbReference type="EC" id="2.3.2.31"/>
    </reaction>
</comment>
<dbReference type="Proteomes" id="UP000054248">
    <property type="component" value="Unassembled WGS sequence"/>
</dbReference>
<evidence type="ECO:0000256" key="2">
    <source>
        <dbReference type="ARBA" id="ARBA00012251"/>
    </source>
</evidence>
<dbReference type="PANTHER" id="PTHR11685">
    <property type="entry name" value="RBR FAMILY RING FINGER AND IBR DOMAIN-CONTAINING"/>
    <property type="match status" value="1"/>
</dbReference>
<keyword evidence="3" id="KW-0808">Transferase</keyword>
<evidence type="ECO:0000256" key="7">
    <source>
        <dbReference type="ARBA" id="ARBA00022786"/>
    </source>
</evidence>
<dbReference type="PROSITE" id="PS00518">
    <property type="entry name" value="ZF_RING_1"/>
    <property type="match status" value="1"/>
</dbReference>
<dbReference type="GO" id="GO:0016567">
    <property type="term" value="P:protein ubiquitination"/>
    <property type="evidence" value="ECO:0007669"/>
    <property type="project" value="InterPro"/>
</dbReference>
<evidence type="ECO:0000256" key="3">
    <source>
        <dbReference type="ARBA" id="ARBA00022679"/>
    </source>
</evidence>
<feature type="region of interest" description="Disordered" evidence="9">
    <location>
        <begin position="36"/>
        <end position="74"/>
    </location>
</feature>
<evidence type="ECO:0000313" key="11">
    <source>
        <dbReference type="EMBL" id="KIO21230.1"/>
    </source>
</evidence>
<organism evidence="11 12">
    <name type="scientific">Tulasnella calospora MUT 4182</name>
    <dbReference type="NCBI Taxonomy" id="1051891"/>
    <lineage>
        <taxon>Eukaryota</taxon>
        <taxon>Fungi</taxon>
        <taxon>Dikarya</taxon>
        <taxon>Basidiomycota</taxon>
        <taxon>Agaricomycotina</taxon>
        <taxon>Agaricomycetes</taxon>
        <taxon>Cantharellales</taxon>
        <taxon>Tulasnellaceae</taxon>
        <taxon>Tulasnella</taxon>
    </lineage>
</organism>
<feature type="domain" description="RING-type" evidence="10">
    <location>
        <begin position="94"/>
        <end position="307"/>
    </location>
</feature>
<dbReference type="InterPro" id="IPR013083">
    <property type="entry name" value="Znf_RING/FYVE/PHD"/>
</dbReference>
<evidence type="ECO:0000256" key="8">
    <source>
        <dbReference type="ARBA" id="ARBA00022833"/>
    </source>
</evidence>
<dbReference type="STRING" id="1051891.A0A0C3Q015"/>
<evidence type="ECO:0000256" key="9">
    <source>
        <dbReference type="SAM" id="MobiDB-lite"/>
    </source>
</evidence>
<dbReference type="GO" id="GO:0008270">
    <property type="term" value="F:zinc ion binding"/>
    <property type="evidence" value="ECO:0007669"/>
    <property type="project" value="UniProtKB-KW"/>
</dbReference>
<reference evidence="12" key="2">
    <citation type="submission" date="2015-01" db="EMBL/GenBank/DDBJ databases">
        <title>Evolutionary Origins and Diversification of the Mycorrhizal Mutualists.</title>
        <authorList>
            <consortium name="DOE Joint Genome Institute"/>
            <consortium name="Mycorrhizal Genomics Consortium"/>
            <person name="Kohler A."/>
            <person name="Kuo A."/>
            <person name="Nagy L.G."/>
            <person name="Floudas D."/>
            <person name="Copeland A."/>
            <person name="Barry K.W."/>
            <person name="Cichocki N."/>
            <person name="Veneault-Fourrey C."/>
            <person name="LaButti K."/>
            <person name="Lindquist E.A."/>
            <person name="Lipzen A."/>
            <person name="Lundell T."/>
            <person name="Morin E."/>
            <person name="Murat C."/>
            <person name="Riley R."/>
            <person name="Ohm R."/>
            <person name="Sun H."/>
            <person name="Tunlid A."/>
            <person name="Henrissat B."/>
            <person name="Grigoriev I.V."/>
            <person name="Hibbett D.S."/>
            <person name="Martin F."/>
        </authorList>
    </citation>
    <scope>NUCLEOTIDE SEQUENCE [LARGE SCALE GENOMIC DNA]</scope>
    <source>
        <strain evidence="12">MUT 4182</strain>
    </source>
</reference>
<dbReference type="PROSITE" id="PS51873">
    <property type="entry name" value="TRIAD"/>
    <property type="match status" value="1"/>
</dbReference>
<keyword evidence="12" id="KW-1185">Reference proteome</keyword>
<dbReference type="AlphaFoldDB" id="A0A0C3Q015"/>
<protein>
    <recommendedName>
        <fullName evidence="2">RBR-type E3 ubiquitin transferase</fullName>
        <ecNumber evidence="2">2.3.2.31</ecNumber>
    </recommendedName>
</protein>
<evidence type="ECO:0000256" key="5">
    <source>
        <dbReference type="ARBA" id="ARBA00022737"/>
    </source>
</evidence>
<dbReference type="InterPro" id="IPR044066">
    <property type="entry name" value="TRIAD_supradom"/>
</dbReference>
<dbReference type="InterPro" id="IPR031127">
    <property type="entry name" value="E3_UB_ligase_RBR"/>
</dbReference>
<evidence type="ECO:0000313" key="12">
    <source>
        <dbReference type="Proteomes" id="UP000054248"/>
    </source>
</evidence>
<sequence>MPAPPRSLPSHTTVEDVDMGAEAVPHFIFARQLEAATADGEAVQPQGSVETEVTPEQPEDGKQDDAENADKPLPPPTHYCFSCSSQVLVVDDPRTQSTEPGSSTQIPYAITLNCPCAHVFCTPCMGVYINSKLNDAKEGKKAFPVRCPECWMYGFNLDDSVIEKVVGVDTFEEWKHWKLIDSISKMYCPNPRCSEVLQVPDKDCHVLQSSCPACGFSMCVSCRSPWHQDMTCMKWLKSPDSLNLEDLHVRKMAKKHRWRRCPSCKVVVEKIEGCNHMACRCGHHYCNQCGSEWINGCTNPGGCKRCSFRHTSHGKTNDNR</sequence>
<dbReference type="EMBL" id="KN823145">
    <property type="protein sequence ID" value="KIO21230.1"/>
    <property type="molecule type" value="Genomic_DNA"/>
</dbReference>
<dbReference type="SMART" id="SM00647">
    <property type="entry name" value="IBR"/>
    <property type="match status" value="2"/>
</dbReference>
<keyword evidence="6" id="KW-0863">Zinc-finger</keyword>
<dbReference type="EC" id="2.3.2.31" evidence="2"/>
<evidence type="ECO:0000256" key="4">
    <source>
        <dbReference type="ARBA" id="ARBA00022723"/>
    </source>
</evidence>
<keyword evidence="4" id="KW-0479">Metal-binding</keyword>
<dbReference type="CDD" id="cd22584">
    <property type="entry name" value="Rcat_RBR_unk"/>
    <property type="match status" value="1"/>
</dbReference>
<feature type="compositionally biased region" description="Basic and acidic residues" evidence="9">
    <location>
        <begin position="59"/>
        <end position="70"/>
    </location>
</feature>